<dbReference type="AlphaFoldDB" id="A0A645APG2"/>
<evidence type="ECO:0000313" key="2">
    <source>
        <dbReference type="EMBL" id="MPM54980.1"/>
    </source>
</evidence>
<accession>A0A645APG2</accession>
<name>A0A645APG2_9ZZZZ</name>
<dbReference type="PROSITE" id="PS51257">
    <property type="entry name" value="PROKAR_LIPOPROTEIN"/>
    <property type="match status" value="1"/>
</dbReference>
<keyword evidence="1" id="KW-0812">Transmembrane</keyword>
<evidence type="ECO:0000256" key="1">
    <source>
        <dbReference type="SAM" id="Phobius"/>
    </source>
</evidence>
<sequence length="175" mass="20376">MKEPQSAFRSVTSGISSMPSLLNSAMSCLFNSQLSFAQAPQLSFPLFKQQAASMHSPPNGLPFVALQPPQVSFNSHLPQSRPHIDFAIVNPPFCFLHVRRVSCLYKLNYYSYIFPTEIFIYLLMLYCLLTGEIFDFQYSSNYYLRHRTLRQERITLVVRLNRLCFVFAKRQFFLH</sequence>
<keyword evidence="1" id="KW-0472">Membrane</keyword>
<feature type="transmembrane region" description="Helical" evidence="1">
    <location>
        <begin position="109"/>
        <end position="129"/>
    </location>
</feature>
<gene>
    <name evidence="2" type="ORF">SDC9_101763</name>
</gene>
<protein>
    <submittedName>
        <fullName evidence="2">Uncharacterized protein</fullName>
    </submittedName>
</protein>
<organism evidence="2">
    <name type="scientific">bioreactor metagenome</name>
    <dbReference type="NCBI Taxonomy" id="1076179"/>
    <lineage>
        <taxon>unclassified sequences</taxon>
        <taxon>metagenomes</taxon>
        <taxon>ecological metagenomes</taxon>
    </lineage>
</organism>
<comment type="caution">
    <text evidence="2">The sequence shown here is derived from an EMBL/GenBank/DDBJ whole genome shotgun (WGS) entry which is preliminary data.</text>
</comment>
<proteinExistence type="predicted"/>
<dbReference type="EMBL" id="VSSQ01015055">
    <property type="protein sequence ID" value="MPM54980.1"/>
    <property type="molecule type" value="Genomic_DNA"/>
</dbReference>
<reference evidence="2" key="1">
    <citation type="submission" date="2019-08" db="EMBL/GenBank/DDBJ databases">
        <authorList>
            <person name="Kucharzyk K."/>
            <person name="Murdoch R.W."/>
            <person name="Higgins S."/>
            <person name="Loffler F."/>
        </authorList>
    </citation>
    <scope>NUCLEOTIDE SEQUENCE</scope>
</reference>
<keyword evidence="1" id="KW-1133">Transmembrane helix</keyword>